<name>A0A0M4DFV7_9BACT</name>
<evidence type="ECO:0000259" key="2">
    <source>
        <dbReference type="Pfam" id="PF06890"/>
    </source>
</evidence>
<dbReference type="InterPro" id="IPR040629">
    <property type="entry name" value="Phage_spike"/>
</dbReference>
<reference evidence="4 5" key="1">
    <citation type="submission" date="2015-07" db="EMBL/GenBank/DDBJ databases">
        <title>Isolation and Genomic Characterization of a Novel Halophilic Metal-Reducing Deltaproteobacterium from the Deep Subsurface.</title>
        <authorList>
            <person name="Badalamenti J.P."/>
            <person name="Summers Z.M."/>
            <person name="Gralnick J.A."/>
            <person name="Bond D.R."/>
        </authorList>
    </citation>
    <scope>NUCLEOTIDE SEQUENCE [LARGE SCALE GENOMIC DNA]</scope>
    <source>
        <strain evidence="4 5">WTL</strain>
    </source>
</reference>
<protein>
    <submittedName>
        <fullName evidence="4">Mu-like prophage protein gp45</fullName>
    </submittedName>
</protein>
<dbReference type="RefSeq" id="WP_053549849.1">
    <property type="nucleotide sequence ID" value="NZ_CP010802.1"/>
</dbReference>
<gene>
    <name evidence="4" type="ORF">DSOUD_0875</name>
</gene>
<feature type="domain" description="Bacteriophage Mu Gp45 N-terminal" evidence="2">
    <location>
        <begin position="7"/>
        <end position="55"/>
    </location>
</feature>
<evidence type="ECO:0000259" key="3">
    <source>
        <dbReference type="Pfam" id="PF18715"/>
    </source>
</evidence>
<sequence length="222" mass="23122">MRKVIRGIIESVIEGAIKRVGLRGVAGEQLLDREIFQHYGLTSRALSGAEAIVIREGNCFYVIAEDDRRYRIAIASGEVALYDDQGMAVHLKRDKHLHIYGADTVTIDAAQDVIANTARCAVNASESATVTSPQVTAVASVQVLLDTPLTTCTGNLAVAGGVSCLGTFGASGGKISTPGDIESTGGEVSDSIRSIAADRAIYNGHTHPGDSGGVTGTPTPQQ</sequence>
<dbReference type="PATRIC" id="fig|1603606.3.peg.960"/>
<dbReference type="Pfam" id="PF06890">
    <property type="entry name" value="Phage_Mu_Gp45"/>
    <property type="match status" value="1"/>
</dbReference>
<organism evidence="4 5">
    <name type="scientific">Desulfuromonas soudanensis</name>
    <dbReference type="NCBI Taxonomy" id="1603606"/>
    <lineage>
        <taxon>Bacteria</taxon>
        <taxon>Pseudomonadati</taxon>
        <taxon>Thermodesulfobacteriota</taxon>
        <taxon>Desulfuromonadia</taxon>
        <taxon>Desulfuromonadales</taxon>
        <taxon>Desulfuromonadaceae</taxon>
        <taxon>Desulfuromonas</taxon>
    </lineage>
</organism>
<dbReference type="InterPro" id="IPR053861">
    <property type="entry name" value="Phage_Mu_Gp45_N"/>
</dbReference>
<feature type="domain" description="Phage spike trimer" evidence="3">
    <location>
        <begin position="131"/>
        <end position="189"/>
    </location>
</feature>
<dbReference type="KEGG" id="des:DSOUD_0875"/>
<proteinExistence type="predicted"/>
<dbReference type="EMBL" id="CP010802">
    <property type="protein sequence ID" value="ALC15662.1"/>
    <property type="molecule type" value="Genomic_DNA"/>
</dbReference>
<dbReference type="OrthoDB" id="9802994at2"/>
<feature type="region of interest" description="Disordered" evidence="1">
    <location>
        <begin position="202"/>
        <end position="222"/>
    </location>
</feature>
<evidence type="ECO:0000313" key="5">
    <source>
        <dbReference type="Proteomes" id="UP000057158"/>
    </source>
</evidence>
<dbReference type="Proteomes" id="UP000057158">
    <property type="component" value="Chromosome"/>
</dbReference>
<keyword evidence="5" id="KW-1185">Reference proteome</keyword>
<dbReference type="STRING" id="1603606.DSOUD_0875"/>
<dbReference type="AlphaFoldDB" id="A0A0M4DFV7"/>
<dbReference type="Pfam" id="PF18715">
    <property type="entry name" value="Phage_spike"/>
    <property type="match status" value="1"/>
</dbReference>
<dbReference type="Gene3D" id="6.20.150.10">
    <property type="match status" value="1"/>
</dbReference>
<evidence type="ECO:0000313" key="4">
    <source>
        <dbReference type="EMBL" id="ALC15662.1"/>
    </source>
</evidence>
<accession>A0A0M4DFV7</accession>
<evidence type="ECO:0000256" key="1">
    <source>
        <dbReference type="SAM" id="MobiDB-lite"/>
    </source>
</evidence>